<accession>A0A0P0YZ70</accession>
<dbReference type="InterPro" id="IPR013785">
    <property type="entry name" value="Aldolase_TIM"/>
</dbReference>
<dbReference type="GO" id="GO:0016628">
    <property type="term" value="F:oxidoreductase activity, acting on the CH-CH group of donors, NAD or NADP as acceptor"/>
    <property type="evidence" value="ECO:0007669"/>
    <property type="project" value="UniProtKB-ARBA"/>
</dbReference>
<comment type="cofactor">
    <cofactor evidence="1">
        <name>FMN</name>
        <dbReference type="ChEBI" id="CHEBI:58210"/>
    </cofactor>
</comment>
<name>A0A0P0YZ70_9HYPH</name>
<proteinExistence type="inferred from homology"/>
<comment type="similarity">
    <text evidence="2">Belongs to the NADH:flavin oxidoreductase/NADH oxidase family.</text>
</comment>
<dbReference type="Gene3D" id="3.20.20.70">
    <property type="entry name" value="Aldolase class I"/>
    <property type="match status" value="1"/>
</dbReference>
<evidence type="ECO:0000256" key="3">
    <source>
        <dbReference type="ARBA" id="ARBA00023002"/>
    </source>
</evidence>
<dbReference type="SUPFAM" id="SSF51395">
    <property type="entry name" value="FMN-linked oxidoreductases"/>
    <property type="match status" value="1"/>
</dbReference>
<dbReference type="EMBL" id="LC066374">
    <property type="protein sequence ID" value="BAT26928.1"/>
    <property type="molecule type" value="Genomic_DNA"/>
</dbReference>
<dbReference type="PANTHER" id="PTHR22893">
    <property type="entry name" value="NADH OXIDOREDUCTASE-RELATED"/>
    <property type="match status" value="1"/>
</dbReference>
<protein>
    <submittedName>
        <fullName evidence="5">NADH, flavin oxidoreductase</fullName>
    </submittedName>
</protein>
<dbReference type="Pfam" id="PF00724">
    <property type="entry name" value="Oxidored_FMN"/>
    <property type="match status" value="1"/>
</dbReference>
<dbReference type="InterPro" id="IPR001155">
    <property type="entry name" value="OxRdtase_FMN_N"/>
</dbReference>
<dbReference type="InterPro" id="IPR045247">
    <property type="entry name" value="Oye-like"/>
</dbReference>
<dbReference type="AlphaFoldDB" id="A0A0P0YZ70"/>
<keyword evidence="3" id="KW-0560">Oxidoreductase</keyword>
<dbReference type="RefSeq" id="WP_024350524.1">
    <property type="nucleotide sequence ID" value="NZ_BBWN01000016.1"/>
</dbReference>
<dbReference type="GO" id="GO:0005829">
    <property type="term" value="C:cytosol"/>
    <property type="evidence" value="ECO:0007669"/>
    <property type="project" value="TreeGrafter"/>
</dbReference>
<dbReference type="CDD" id="cd02933">
    <property type="entry name" value="OYE_like_FMN"/>
    <property type="match status" value="1"/>
</dbReference>
<sequence length="370" mass="40811">MADEKLFEPLDLGPTHLANRVVMAPLTRSRATDDGDLRDIHVEYYRQRAGAGLIITEATNISAEARGYAYTPGIFTDRQVADWKKVTDAVHAKGGKMFLQLWHVGRISHPDLQPGGALPVAPSAVKPDMKAFTVDGFKDIPAPRALDKDELPRVVADYVKAAENAKAAGFDGVEVHSANGYLLDQFLRDGANQRTDEYGGSIENRIRFPLEVVDAVVGVWGAERVGIRISPVSPANDLTDSDPEPLFTRYVEELSKRKLVYLHVVEGETGGARDPQEFKAWSLKDKFDGLYMGNNAYDRTMAIERVANGETDLACFGRPFISNPDLVERLKLDAPLAEWDQATMYGGDEKGFIDYPALSEDERSRLAKAA</sequence>
<evidence type="ECO:0000256" key="1">
    <source>
        <dbReference type="ARBA" id="ARBA00001917"/>
    </source>
</evidence>
<dbReference type="NCBIfam" id="NF007899">
    <property type="entry name" value="PRK10605.1"/>
    <property type="match status" value="1"/>
</dbReference>
<evidence type="ECO:0000259" key="4">
    <source>
        <dbReference type="Pfam" id="PF00724"/>
    </source>
</evidence>
<feature type="domain" description="NADH:flavin oxidoreductase/NADH oxidase N-terminal" evidence="4">
    <location>
        <begin position="5"/>
        <end position="333"/>
    </location>
</feature>
<dbReference type="GO" id="GO:0010181">
    <property type="term" value="F:FMN binding"/>
    <property type="evidence" value="ECO:0007669"/>
    <property type="project" value="InterPro"/>
</dbReference>
<reference evidence="5" key="1">
    <citation type="journal article" date="2015" name="Proc. Natl. Acad. Sci. U.S.A.">
        <title>Bacterial clade with the ribosomal RNA operon on a small plasmid rather than the chromosome.</title>
        <authorList>
            <person name="Anda M."/>
            <person name="Ohtsubo Y."/>
            <person name="Okubo T."/>
            <person name="Sugawara M."/>
            <person name="Nagata Y."/>
            <person name="Tsuda M."/>
            <person name="Minamisawa K."/>
            <person name="Mitsui H."/>
        </authorList>
    </citation>
    <scope>NUCLEOTIDE SEQUENCE</scope>
    <source>
        <strain evidence="5">DSM 14790</strain>
    </source>
</reference>
<organism evidence="5">
    <name type="scientific">Aurantimonas coralicida</name>
    <dbReference type="NCBI Taxonomy" id="182270"/>
    <lineage>
        <taxon>Bacteria</taxon>
        <taxon>Pseudomonadati</taxon>
        <taxon>Pseudomonadota</taxon>
        <taxon>Alphaproteobacteria</taxon>
        <taxon>Hyphomicrobiales</taxon>
        <taxon>Aurantimonadaceae</taxon>
        <taxon>Aurantimonas</taxon>
    </lineage>
</organism>
<evidence type="ECO:0000256" key="2">
    <source>
        <dbReference type="ARBA" id="ARBA00005979"/>
    </source>
</evidence>
<dbReference type="PANTHER" id="PTHR22893:SF91">
    <property type="entry name" value="NADPH DEHYDROGENASE 2-RELATED"/>
    <property type="match status" value="1"/>
</dbReference>
<dbReference type="FunFam" id="3.20.20.70:FF:000059">
    <property type="entry name" value="N-ethylmaleimide reductase, FMN-linked"/>
    <property type="match status" value="1"/>
</dbReference>
<evidence type="ECO:0000313" key="5">
    <source>
        <dbReference type="EMBL" id="BAT26928.1"/>
    </source>
</evidence>